<feature type="transmembrane region" description="Helical" evidence="8">
    <location>
        <begin position="386"/>
        <end position="405"/>
    </location>
</feature>
<dbReference type="PRINTS" id="PR01035">
    <property type="entry name" value="TCRTETA"/>
</dbReference>
<feature type="transmembrane region" description="Helical" evidence="8">
    <location>
        <begin position="172"/>
        <end position="192"/>
    </location>
</feature>
<proteinExistence type="inferred from homology"/>
<dbReference type="Gene3D" id="1.20.1250.20">
    <property type="entry name" value="MFS general substrate transporter like domains"/>
    <property type="match status" value="1"/>
</dbReference>
<organism evidence="10 11">
    <name type="scientific">Labrys neptuniae</name>
    <dbReference type="NCBI Taxonomy" id="376174"/>
    <lineage>
        <taxon>Bacteria</taxon>
        <taxon>Pseudomonadati</taxon>
        <taxon>Pseudomonadota</taxon>
        <taxon>Alphaproteobacteria</taxon>
        <taxon>Hyphomicrobiales</taxon>
        <taxon>Xanthobacteraceae</taxon>
        <taxon>Labrys</taxon>
    </lineage>
</organism>
<sequence>MSQAKTIETRTSPHALTFVLITVLIDMIGLGIIIPVLPRLIEGVAHVDIARASVIGGWLFVAYSAMQFLFGPILGNLSDAYGRRPVLLLSIGGLGIDYLLTAFAPTIAWLFLGRLIAGICGASYSAANAFIADITRPEERAKAFGMIGAAFGVGFALGPALGGLLAGLGPRAPFFAAAALSLANLVYGYFVLPETLPPEKRRPFALSRANPLGTLIAFRHHPFLLGAGLVLFLHFLANNVYPAIWAYYTIYRYGWSEFDVGLSLAAFGVITGIVQGGLVGAIIRHLGEWRTAAICLALEAVVLVAYGLANRGWMIYALLGFSSLAGIAMPAINAMMSHQVDDDAQGELQGAISGLMGITAILSPAMATQLFGVFAGKEAVIELPGAPFFAAAIIAALALLAFFAVPDRKKS</sequence>
<keyword evidence="4" id="KW-0813">Transport</keyword>
<feature type="transmembrane region" description="Helical" evidence="8">
    <location>
        <begin position="289"/>
        <end position="309"/>
    </location>
</feature>
<evidence type="ECO:0000256" key="3">
    <source>
        <dbReference type="ARBA" id="ARBA00007520"/>
    </source>
</evidence>
<comment type="function">
    <text evidence="1">Resistance to tetracycline by an active tetracycline efflux. This is an energy-dependent process that decreases the accumulation of the antibiotic in whole cells. This protein functions as a metal-tetracycline/H(+) antiporter.</text>
</comment>
<name>A0ABV6Z865_9HYPH</name>
<dbReference type="RefSeq" id="WP_394308235.1">
    <property type="nucleotide sequence ID" value="NZ_JBHGPK010000001.1"/>
</dbReference>
<feature type="transmembrane region" description="Helical" evidence="8">
    <location>
        <begin position="260"/>
        <end position="282"/>
    </location>
</feature>
<keyword evidence="7 8" id="KW-0472">Membrane</keyword>
<protein>
    <submittedName>
        <fullName evidence="10">TCR/Tet family MFS transporter</fullName>
    </submittedName>
</protein>
<evidence type="ECO:0000259" key="9">
    <source>
        <dbReference type="PROSITE" id="PS50850"/>
    </source>
</evidence>
<evidence type="ECO:0000313" key="10">
    <source>
        <dbReference type="EMBL" id="MFC2248388.1"/>
    </source>
</evidence>
<feature type="domain" description="Major facilitator superfamily (MFS) profile" evidence="9">
    <location>
        <begin position="15"/>
        <end position="409"/>
    </location>
</feature>
<evidence type="ECO:0000256" key="2">
    <source>
        <dbReference type="ARBA" id="ARBA00004141"/>
    </source>
</evidence>
<gene>
    <name evidence="10" type="ORF">ACETRX_02060</name>
</gene>
<dbReference type="Pfam" id="PF07690">
    <property type="entry name" value="MFS_1"/>
    <property type="match status" value="1"/>
</dbReference>
<evidence type="ECO:0000313" key="11">
    <source>
        <dbReference type="Proteomes" id="UP001595190"/>
    </source>
</evidence>
<evidence type="ECO:0000256" key="4">
    <source>
        <dbReference type="ARBA" id="ARBA00022448"/>
    </source>
</evidence>
<feature type="transmembrane region" description="Helical" evidence="8">
    <location>
        <begin position="49"/>
        <end position="74"/>
    </location>
</feature>
<dbReference type="SUPFAM" id="SSF103473">
    <property type="entry name" value="MFS general substrate transporter"/>
    <property type="match status" value="1"/>
</dbReference>
<feature type="transmembrane region" description="Helical" evidence="8">
    <location>
        <begin position="111"/>
        <end position="131"/>
    </location>
</feature>
<keyword evidence="6 8" id="KW-1133">Transmembrane helix</keyword>
<feature type="transmembrane region" description="Helical" evidence="8">
    <location>
        <begin position="143"/>
        <end position="166"/>
    </location>
</feature>
<accession>A0ABV6Z865</accession>
<comment type="subcellular location">
    <subcellularLocation>
        <location evidence="2">Membrane</location>
        <topology evidence="2">Multi-pass membrane protein</topology>
    </subcellularLocation>
</comment>
<dbReference type="EMBL" id="JBHGPK010000001">
    <property type="protein sequence ID" value="MFC2248388.1"/>
    <property type="molecule type" value="Genomic_DNA"/>
</dbReference>
<feature type="transmembrane region" description="Helical" evidence="8">
    <location>
        <begin position="15"/>
        <end position="37"/>
    </location>
</feature>
<dbReference type="Proteomes" id="UP001595190">
    <property type="component" value="Unassembled WGS sequence"/>
</dbReference>
<feature type="transmembrane region" description="Helical" evidence="8">
    <location>
        <begin position="315"/>
        <end position="336"/>
    </location>
</feature>
<dbReference type="InterPro" id="IPR011701">
    <property type="entry name" value="MFS"/>
</dbReference>
<keyword evidence="5 8" id="KW-0812">Transmembrane</keyword>
<dbReference type="InterPro" id="IPR005829">
    <property type="entry name" value="Sugar_transporter_CS"/>
</dbReference>
<feature type="transmembrane region" description="Helical" evidence="8">
    <location>
        <begin position="223"/>
        <end position="248"/>
    </location>
</feature>
<comment type="caution">
    <text evidence="10">The sequence shown here is derived from an EMBL/GenBank/DDBJ whole genome shotgun (WGS) entry which is preliminary data.</text>
</comment>
<dbReference type="PANTHER" id="PTHR23504">
    <property type="entry name" value="MAJOR FACILITATOR SUPERFAMILY DOMAIN-CONTAINING PROTEIN 10"/>
    <property type="match status" value="1"/>
</dbReference>
<feature type="transmembrane region" description="Helical" evidence="8">
    <location>
        <begin position="86"/>
        <end position="105"/>
    </location>
</feature>
<reference evidence="10 11" key="1">
    <citation type="submission" date="2024-09" db="EMBL/GenBank/DDBJ databases">
        <title>Description of Labrys sedimenti sp. nov., isolated from a diclofenac-degrading enrichment culture, and genome-based reclassification of Labrys portucalensis as a later heterotypic synonym of Labrys neptuniae.</title>
        <authorList>
            <person name="Tancsics A."/>
            <person name="Csepanyi A."/>
        </authorList>
    </citation>
    <scope>NUCLEOTIDE SEQUENCE [LARGE SCALE GENOMIC DNA]</scope>
    <source>
        <strain evidence="10 11">LMG 23412</strain>
    </source>
</reference>
<dbReference type="InterPro" id="IPR020846">
    <property type="entry name" value="MFS_dom"/>
</dbReference>
<evidence type="ECO:0000256" key="5">
    <source>
        <dbReference type="ARBA" id="ARBA00022692"/>
    </source>
</evidence>
<dbReference type="PROSITE" id="PS50850">
    <property type="entry name" value="MFS"/>
    <property type="match status" value="1"/>
</dbReference>
<feature type="transmembrane region" description="Helical" evidence="8">
    <location>
        <begin position="348"/>
        <end position="374"/>
    </location>
</feature>
<dbReference type="InterPro" id="IPR001958">
    <property type="entry name" value="Tet-R_TetA/multi-R_MdtG-like"/>
</dbReference>
<evidence type="ECO:0000256" key="1">
    <source>
        <dbReference type="ARBA" id="ARBA00003279"/>
    </source>
</evidence>
<evidence type="ECO:0000256" key="6">
    <source>
        <dbReference type="ARBA" id="ARBA00022989"/>
    </source>
</evidence>
<evidence type="ECO:0000256" key="7">
    <source>
        <dbReference type="ARBA" id="ARBA00023136"/>
    </source>
</evidence>
<dbReference type="PANTHER" id="PTHR23504:SF15">
    <property type="entry name" value="MAJOR FACILITATOR SUPERFAMILY (MFS) PROFILE DOMAIN-CONTAINING PROTEIN"/>
    <property type="match status" value="1"/>
</dbReference>
<evidence type="ECO:0000256" key="8">
    <source>
        <dbReference type="SAM" id="Phobius"/>
    </source>
</evidence>
<dbReference type="CDD" id="cd17388">
    <property type="entry name" value="MFS_TetA"/>
    <property type="match status" value="1"/>
</dbReference>
<comment type="similarity">
    <text evidence="3">Belongs to the major facilitator superfamily. TCR/Tet family.</text>
</comment>
<dbReference type="PROSITE" id="PS00216">
    <property type="entry name" value="SUGAR_TRANSPORT_1"/>
    <property type="match status" value="1"/>
</dbReference>
<dbReference type="InterPro" id="IPR036259">
    <property type="entry name" value="MFS_trans_sf"/>
</dbReference>